<dbReference type="PANTHER" id="PTHR46532">
    <property type="entry name" value="MALE FERTILITY FACTOR KL5"/>
    <property type="match status" value="1"/>
</dbReference>
<keyword evidence="4" id="KW-1185">Reference proteome</keyword>
<organism evidence="3 4">
    <name type="scientific">Anolis carolinensis</name>
    <name type="common">Green anole</name>
    <name type="synonym">American chameleon</name>
    <dbReference type="NCBI Taxonomy" id="28377"/>
    <lineage>
        <taxon>Eukaryota</taxon>
        <taxon>Metazoa</taxon>
        <taxon>Chordata</taxon>
        <taxon>Craniata</taxon>
        <taxon>Vertebrata</taxon>
        <taxon>Euteleostomi</taxon>
        <taxon>Lepidosauria</taxon>
        <taxon>Squamata</taxon>
        <taxon>Bifurcata</taxon>
        <taxon>Unidentata</taxon>
        <taxon>Episquamata</taxon>
        <taxon>Toxicofera</taxon>
        <taxon>Iguania</taxon>
        <taxon>Dactyloidae</taxon>
        <taxon>Anolis</taxon>
    </lineage>
</organism>
<evidence type="ECO:0000256" key="1">
    <source>
        <dbReference type="SAM" id="MobiDB-lite"/>
    </source>
</evidence>
<protein>
    <recommendedName>
        <fullName evidence="2">Dynein heavy chain tail domain-containing protein</fullName>
    </recommendedName>
</protein>
<dbReference type="GO" id="GO:0051959">
    <property type="term" value="F:dynein light intermediate chain binding"/>
    <property type="evidence" value="ECO:0007669"/>
    <property type="project" value="InterPro"/>
</dbReference>
<accession>A0A803THY1</accession>
<dbReference type="Proteomes" id="UP000001646">
    <property type="component" value="Chromosome 1"/>
</dbReference>
<evidence type="ECO:0000313" key="3">
    <source>
        <dbReference type="Ensembl" id="ENSACAP00000034821.1"/>
    </source>
</evidence>
<reference evidence="3" key="2">
    <citation type="submission" date="2025-08" db="UniProtKB">
        <authorList>
            <consortium name="Ensembl"/>
        </authorList>
    </citation>
    <scope>IDENTIFICATION</scope>
</reference>
<reference evidence="3" key="3">
    <citation type="submission" date="2025-09" db="UniProtKB">
        <authorList>
            <consortium name="Ensembl"/>
        </authorList>
    </citation>
    <scope>IDENTIFICATION</scope>
</reference>
<dbReference type="Bgee" id="ENSACAG00000014346">
    <property type="expression patterns" value="Expressed in brain"/>
</dbReference>
<dbReference type="GO" id="GO:0030286">
    <property type="term" value="C:dynein complex"/>
    <property type="evidence" value="ECO:0007669"/>
    <property type="project" value="InterPro"/>
</dbReference>
<dbReference type="PANTHER" id="PTHR46532:SF11">
    <property type="entry name" value="DYNEIN AXONEMAL HEAVY CHAIN 12"/>
    <property type="match status" value="1"/>
</dbReference>
<feature type="region of interest" description="Disordered" evidence="1">
    <location>
        <begin position="1"/>
        <end position="107"/>
    </location>
</feature>
<feature type="domain" description="Dynein heavy chain tail" evidence="2">
    <location>
        <begin position="275"/>
        <end position="458"/>
    </location>
</feature>
<feature type="compositionally biased region" description="Polar residues" evidence="1">
    <location>
        <begin position="97"/>
        <end position="106"/>
    </location>
</feature>
<dbReference type="Ensembl" id="ENSACAT00000043602.1">
    <property type="protein sequence ID" value="ENSACAP00000034821.1"/>
    <property type="gene ID" value="ENSACAG00000014346.3"/>
</dbReference>
<reference evidence="3 4" key="1">
    <citation type="submission" date="2009-12" db="EMBL/GenBank/DDBJ databases">
        <title>The Genome Sequence of Anolis carolinensis (Green Anole Lizard).</title>
        <authorList>
            <consortium name="The Genome Sequencing Platform"/>
            <person name="Di Palma F."/>
            <person name="Alfoldi J."/>
            <person name="Heiman D."/>
            <person name="Young S."/>
            <person name="Grabherr M."/>
            <person name="Johnson J."/>
            <person name="Lander E.S."/>
            <person name="Lindblad-Toh K."/>
        </authorList>
    </citation>
    <scope>NUCLEOTIDE SEQUENCE [LARGE SCALE GENOMIC DNA]</scope>
    <source>
        <strain evidence="3 4">JBL SC #1</strain>
    </source>
</reference>
<dbReference type="GO" id="GO:0045505">
    <property type="term" value="F:dynein intermediate chain binding"/>
    <property type="evidence" value="ECO:0007669"/>
    <property type="project" value="InterPro"/>
</dbReference>
<dbReference type="InterPro" id="IPR013594">
    <property type="entry name" value="Dynein_heavy_tail"/>
</dbReference>
<dbReference type="Pfam" id="PF08385">
    <property type="entry name" value="DHC_N1"/>
    <property type="match status" value="1"/>
</dbReference>
<proteinExistence type="predicted"/>
<dbReference type="AlphaFoldDB" id="A0A803THY1"/>
<dbReference type="GO" id="GO:0007018">
    <property type="term" value="P:microtubule-based movement"/>
    <property type="evidence" value="ECO:0007669"/>
    <property type="project" value="InterPro"/>
</dbReference>
<sequence length="483" mass="54250">MEEAPDSNPEIAEEIAAPEPVAPEDEDVQPSSAKDAQPEPEDLVPPESMEPSLGPQEEETALATREGSGGSDRSRFRGTTRLGAEPSSRRMSKFRRSTSGLQSLQETLKEKQARFKEAREGRRMKINSAYKYIFEILSEKLGLDIVTIEELILDGPTLEPFDSFFAKDGARTLKLIYQEGDAPGDIYFSLLDGSEGLLPGIKNVISTVFLPAVRATSNWGALNQTKQGDIEKQSFNETLNRFLAFLDGKKHAELVKNKSDHFQKVTAAAGNPEMVKQLEDVLMIWYKQIEQVLIESEQMRKEADDSGPLTELEHWKRMSAKFNYIIEQIKGPNCKAVINVLNVSRSKIIKLWRELDARITDKANESKDNVRYLYTLEKVCQPLYNYDLVSMAHGIQNLINAIRMIHSVSRYYNTSERMTSLFIKVTNQMVTACKAYITDGGFSRVWEQDTPTVLKKIQTRGPSPTLASNAASYCSLTALNCTI</sequence>
<evidence type="ECO:0000259" key="2">
    <source>
        <dbReference type="Pfam" id="PF08385"/>
    </source>
</evidence>
<evidence type="ECO:0000313" key="4">
    <source>
        <dbReference type="Proteomes" id="UP000001646"/>
    </source>
</evidence>
<name>A0A803THY1_ANOCA</name>
<dbReference type="InterPro" id="IPR026983">
    <property type="entry name" value="DHC"/>
</dbReference>
<dbReference type="GeneTree" id="ENSGT00940000158992"/>